<dbReference type="SUPFAM" id="SSF53474">
    <property type="entry name" value="alpha/beta-Hydrolases"/>
    <property type="match status" value="1"/>
</dbReference>
<dbReference type="Proteomes" id="UP000827284">
    <property type="component" value="Unassembled WGS sequence"/>
</dbReference>
<evidence type="ECO:0000313" key="5">
    <source>
        <dbReference type="EMBL" id="GJJ69798.1"/>
    </source>
</evidence>
<reference evidence="5" key="1">
    <citation type="submission" date="2021-11" db="EMBL/GenBank/DDBJ databases">
        <authorList>
            <person name="Herlambang A."/>
            <person name="Guo Y."/>
            <person name="Takashima Y."/>
            <person name="Nishizawa T."/>
        </authorList>
    </citation>
    <scope>NUCLEOTIDE SEQUENCE</scope>
    <source>
        <strain evidence="5">E1425</strain>
    </source>
</reference>
<reference evidence="5" key="2">
    <citation type="journal article" date="2022" name="Microbiol. Resour. Announc.">
        <title>Whole-Genome Sequence of Entomortierella parvispora E1425, a Mucoromycotan Fungus Associated with Burkholderiaceae-Related Endosymbiotic Bacteria.</title>
        <authorList>
            <person name="Herlambang A."/>
            <person name="Guo Y."/>
            <person name="Takashima Y."/>
            <person name="Narisawa K."/>
            <person name="Ohta H."/>
            <person name="Nishizawa T."/>
        </authorList>
    </citation>
    <scope>NUCLEOTIDE SEQUENCE</scope>
    <source>
        <strain evidence="5">E1425</strain>
    </source>
</reference>
<dbReference type="OrthoDB" id="408631at2759"/>
<comment type="caution">
    <text evidence="5">The sequence shown here is derived from an EMBL/GenBank/DDBJ whole genome shotgun (WGS) entry which is preliminary data.</text>
</comment>
<dbReference type="Pfam" id="PF00135">
    <property type="entry name" value="COesterase"/>
    <property type="match status" value="1"/>
</dbReference>
<keyword evidence="6" id="KW-1185">Reference proteome</keyword>
<dbReference type="InterPro" id="IPR050309">
    <property type="entry name" value="Type-B_Carboxylest/Lipase"/>
</dbReference>
<feature type="signal peptide" evidence="3">
    <location>
        <begin position="1"/>
        <end position="24"/>
    </location>
</feature>
<evidence type="ECO:0000256" key="3">
    <source>
        <dbReference type="SAM" id="SignalP"/>
    </source>
</evidence>
<accession>A0A9P3H480</accession>
<keyword evidence="2" id="KW-0378">Hydrolase</keyword>
<dbReference type="Gene3D" id="3.40.50.1820">
    <property type="entry name" value="alpha/beta hydrolase"/>
    <property type="match status" value="1"/>
</dbReference>
<proteinExistence type="inferred from homology"/>
<dbReference type="InterPro" id="IPR029058">
    <property type="entry name" value="AB_hydrolase_fold"/>
</dbReference>
<feature type="chain" id="PRO_5040314545" description="Carboxylesterase type B domain-containing protein" evidence="3">
    <location>
        <begin position="25"/>
        <end position="723"/>
    </location>
</feature>
<evidence type="ECO:0000256" key="2">
    <source>
        <dbReference type="ARBA" id="ARBA00022801"/>
    </source>
</evidence>
<organism evidence="5 6">
    <name type="scientific">Entomortierella parvispora</name>
    <dbReference type="NCBI Taxonomy" id="205924"/>
    <lineage>
        <taxon>Eukaryota</taxon>
        <taxon>Fungi</taxon>
        <taxon>Fungi incertae sedis</taxon>
        <taxon>Mucoromycota</taxon>
        <taxon>Mortierellomycotina</taxon>
        <taxon>Mortierellomycetes</taxon>
        <taxon>Mortierellales</taxon>
        <taxon>Mortierellaceae</taxon>
        <taxon>Entomortierella</taxon>
    </lineage>
</organism>
<dbReference type="InterPro" id="IPR002018">
    <property type="entry name" value="CarbesteraseB"/>
</dbReference>
<dbReference type="InterPro" id="IPR019826">
    <property type="entry name" value="Carboxylesterase_B_AS"/>
</dbReference>
<evidence type="ECO:0000313" key="6">
    <source>
        <dbReference type="Proteomes" id="UP000827284"/>
    </source>
</evidence>
<protein>
    <recommendedName>
        <fullName evidence="4">Carboxylesterase type B domain-containing protein</fullName>
    </recommendedName>
</protein>
<dbReference type="PROSITE" id="PS00122">
    <property type="entry name" value="CARBOXYLESTERASE_B_1"/>
    <property type="match status" value="1"/>
</dbReference>
<dbReference type="EMBL" id="BQFW01000003">
    <property type="protein sequence ID" value="GJJ69798.1"/>
    <property type="molecule type" value="Genomic_DNA"/>
</dbReference>
<gene>
    <name evidence="5" type="ORF">EMPS_02147</name>
</gene>
<dbReference type="GO" id="GO:0016787">
    <property type="term" value="F:hydrolase activity"/>
    <property type="evidence" value="ECO:0007669"/>
    <property type="project" value="UniProtKB-KW"/>
</dbReference>
<evidence type="ECO:0000256" key="1">
    <source>
        <dbReference type="ARBA" id="ARBA00005964"/>
    </source>
</evidence>
<sequence>MIFNHLFTAVAAAVVYLTLQAVESAPISPKSSKISKRDLLLPWAPVADEMNGTHLLNNNDVDTGTTKRSYILLSQPRSYYDGMNACSTMGEAGYIFIPGTIGGLDFISLLNKNSAAQPEVNAYTQYWVYNAVPGVFSNCLAANKATGSTDWISCSTLLPTVCYNSVMRRVLLFDDTSRQIKVNAPVGQIQGWRDQNAFRFLGIPYAEAPVGDLRWAAPVAKANFTTTWNAIDYGHICPQTAQSLGIFPAIEDYLEMSATQQEDCLNLNVYTPSLKGQGQKLLPVMMYIHGGSFDSYSGSVIIFEPGNLVSRGGVVVVTINYRLGMLGFFENTSNWSRSFIPGNQAIHDQILALKWIQKNIAAFGGDPDQVTVFGESAGATSLRAMLSAPCAFGLYKNIAGESDPINIPFSTPAIAGQSSSFFMAALGCNATDLVCARSKSMNDILEAQLVSDNETLSQNIWTTYAMIQRPVADGSLLPADFSDLVKSGQYNTEANIMWGTNHDEAGFIILTEFPNVIPITTPNVTYDMFMTPSRASQIMNSPAYKLDPTDPDTVRDTFTRFGTDYYFFCPLRYLSREIAQSGHKRTWNFRFRKGRDTPFLPGNYCSMNTGRVCHTAEIQTVFASGSAIPLRSQTGDDARFARQVVDRWTTFAKTGNPNPQPGQVGFETENPDVTSVQWAPYDASNTILELNTTSAMSINNDPYGGCTWLESSFPYEFTLQNSS</sequence>
<feature type="domain" description="Carboxylesterase type B" evidence="4">
    <location>
        <begin position="181"/>
        <end position="695"/>
    </location>
</feature>
<dbReference type="PANTHER" id="PTHR11559">
    <property type="entry name" value="CARBOXYLESTERASE"/>
    <property type="match status" value="1"/>
</dbReference>
<dbReference type="AlphaFoldDB" id="A0A9P3H480"/>
<evidence type="ECO:0000259" key="4">
    <source>
        <dbReference type="Pfam" id="PF00135"/>
    </source>
</evidence>
<keyword evidence="3" id="KW-0732">Signal</keyword>
<name>A0A9P3H480_9FUNG</name>
<comment type="similarity">
    <text evidence="1">Belongs to the type-B carboxylesterase/lipase family.</text>
</comment>